<dbReference type="EMBL" id="JAEEGB010000012">
    <property type="protein sequence ID" value="MBI6873203.1"/>
    <property type="molecule type" value="Genomic_DNA"/>
</dbReference>
<dbReference type="GO" id="GO:0005829">
    <property type="term" value="C:cytosol"/>
    <property type="evidence" value="ECO:0007669"/>
    <property type="project" value="TreeGrafter"/>
</dbReference>
<feature type="binding site" evidence="14">
    <location>
        <position position="74"/>
    </location>
    <ligand>
        <name>substrate</name>
    </ligand>
</feature>
<feature type="binding site" evidence="14">
    <location>
        <begin position="172"/>
        <end position="173"/>
    </location>
    <ligand>
        <name>ATP</name>
        <dbReference type="ChEBI" id="CHEBI:30616"/>
    </ligand>
</feature>
<dbReference type="Proteomes" id="UP000622687">
    <property type="component" value="Unassembled WGS sequence"/>
</dbReference>
<evidence type="ECO:0000256" key="16">
    <source>
        <dbReference type="RuleBase" id="RU004249"/>
    </source>
</evidence>
<keyword evidence="12" id="KW-0457">Lysine biosynthesis</keyword>
<dbReference type="InterPro" id="IPR036393">
    <property type="entry name" value="AceGlu_kinase-like_sf"/>
</dbReference>
<evidence type="ECO:0000256" key="15">
    <source>
        <dbReference type="RuleBase" id="RU003448"/>
    </source>
</evidence>
<feature type="binding site" evidence="14">
    <location>
        <position position="178"/>
    </location>
    <ligand>
        <name>ATP</name>
        <dbReference type="ChEBI" id="CHEBI:30616"/>
    </ligand>
</feature>
<protein>
    <recommendedName>
        <fullName evidence="15">Aspartokinase</fullName>
        <ecNumber evidence="15">2.7.2.4</ecNumber>
    </recommendedName>
</protein>
<organism evidence="19 20">
    <name type="scientific">Clostridium aciditolerans</name>
    <dbReference type="NCBI Taxonomy" id="339861"/>
    <lineage>
        <taxon>Bacteria</taxon>
        <taxon>Bacillati</taxon>
        <taxon>Bacillota</taxon>
        <taxon>Clostridia</taxon>
        <taxon>Eubacteriales</taxon>
        <taxon>Clostridiaceae</taxon>
        <taxon>Clostridium</taxon>
    </lineage>
</organism>
<evidence type="ECO:0000256" key="9">
    <source>
        <dbReference type="ARBA" id="ARBA00022777"/>
    </source>
</evidence>
<dbReference type="Pfam" id="PF22468">
    <property type="entry name" value="ACT_9"/>
    <property type="match status" value="1"/>
</dbReference>
<evidence type="ECO:0000259" key="17">
    <source>
        <dbReference type="Pfam" id="PF00696"/>
    </source>
</evidence>
<dbReference type="InterPro" id="IPR041740">
    <property type="entry name" value="AKii-LysC-BS"/>
</dbReference>
<evidence type="ECO:0000256" key="4">
    <source>
        <dbReference type="ARBA" id="ARBA00005139"/>
    </source>
</evidence>
<evidence type="ECO:0000313" key="20">
    <source>
        <dbReference type="Proteomes" id="UP000622687"/>
    </source>
</evidence>
<evidence type="ECO:0000256" key="12">
    <source>
        <dbReference type="ARBA" id="ARBA00023154"/>
    </source>
</evidence>
<dbReference type="GO" id="GO:0019877">
    <property type="term" value="P:diaminopimelate biosynthetic process"/>
    <property type="evidence" value="ECO:0007669"/>
    <property type="project" value="UniProtKB-KW"/>
</dbReference>
<dbReference type="InterPro" id="IPR054352">
    <property type="entry name" value="ACT_Aspartokinase"/>
</dbReference>
<dbReference type="FunFam" id="3.40.1160.10:FF:000002">
    <property type="entry name" value="Aspartokinase"/>
    <property type="match status" value="1"/>
</dbReference>
<feature type="binding site" evidence="14">
    <location>
        <position position="47"/>
    </location>
    <ligand>
        <name>substrate</name>
    </ligand>
</feature>
<dbReference type="CDD" id="cd04891">
    <property type="entry name" value="ACT_AK-LysC-DapG-like_1"/>
    <property type="match status" value="1"/>
</dbReference>
<dbReference type="Gene3D" id="3.30.2130.10">
    <property type="entry name" value="VC0802-like"/>
    <property type="match status" value="1"/>
</dbReference>
<feature type="domain" description="Aspartate/glutamate/uridylate kinase" evidence="17">
    <location>
        <begin position="3"/>
        <end position="227"/>
    </location>
</feature>
<evidence type="ECO:0000256" key="3">
    <source>
        <dbReference type="ARBA" id="ARBA00004986"/>
    </source>
</evidence>
<dbReference type="SUPFAM" id="SSF55021">
    <property type="entry name" value="ACT-like"/>
    <property type="match status" value="2"/>
</dbReference>
<comment type="similarity">
    <text evidence="5 15">Belongs to the aspartokinase family.</text>
</comment>
<dbReference type="GO" id="GO:0005524">
    <property type="term" value="F:ATP binding"/>
    <property type="evidence" value="ECO:0007669"/>
    <property type="project" value="UniProtKB-KW"/>
</dbReference>
<feature type="binding site" evidence="14">
    <location>
        <position position="183"/>
    </location>
    <ligand>
        <name>ATP</name>
        <dbReference type="ChEBI" id="CHEBI:30616"/>
    </ligand>
</feature>
<evidence type="ECO:0000256" key="1">
    <source>
        <dbReference type="ARBA" id="ARBA00003121"/>
    </source>
</evidence>
<feature type="binding site" evidence="14">
    <location>
        <begin position="7"/>
        <end position="10"/>
    </location>
    <ligand>
        <name>ATP</name>
        <dbReference type="ChEBI" id="CHEBI:30616"/>
    </ligand>
</feature>
<dbReference type="NCBIfam" id="TIGR00657">
    <property type="entry name" value="asp_kinases"/>
    <property type="match status" value="1"/>
</dbReference>
<evidence type="ECO:0000256" key="10">
    <source>
        <dbReference type="ARBA" id="ARBA00022840"/>
    </source>
</evidence>
<keyword evidence="11" id="KW-0220">Diaminopimelate biosynthesis</keyword>
<keyword evidence="7 15" id="KW-0808">Transferase</keyword>
<dbReference type="PIRSF" id="PIRSF000726">
    <property type="entry name" value="Asp_kin"/>
    <property type="match status" value="1"/>
</dbReference>
<dbReference type="Gene3D" id="3.40.1160.10">
    <property type="entry name" value="Acetylglutamate kinase-like"/>
    <property type="match status" value="1"/>
</dbReference>
<keyword evidence="6 16" id="KW-0028">Amino-acid biosynthesis</keyword>
<dbReference type="AlphaFoldDB" id="A0A934HYQ5"/>
<dbReference type="GO" id="GO:0009089">
    <property type="term" value="P:lysine biosynthetic process via diaminopimelate"/>
    <property type="evidence" value="ECO:0007669"/>
    <property type="project" value="InterPro"/>
</dbReference>
<dbReference type="InterPro" id="IPR005260">
    <property type="entry name" value="Asp_kin_monofn"/>
</dbReference>
<dbReference type="InterPro" id="IPR018042">
    <property type="entry name" value="Aspartate_kinase_CS"/>
</dbReference>
<dbReference type="PANTHER" id="PTHR21499:SF3">
    <property type="entry name" value="ASPARTOKINASE"/>
    <property type="match status" value="1"/>
</dbReference>
<comment type="pathway">
    <text evidence="3 16">Amino-acid biosynthesis; L-methionine biosynthesis via de novo pathway; L-homoserine from L-aspartate: step 1/3.</text>
</comment>
<evidence type="ECO:0000313" key="19">
    <source>
        <dbReference type="EMBL" id="MBI6873203.1"/>
    </source>
</evidence>
<proteinExistence type="inferred from homology"/>
<evidence type="ECO:0000256" key="8">
    <source>
        <dbReference type="ARBA" id="ARBA00022741"/>
    </source>
</evidence>
<dbReference type="SUPFAM" id="SSF53633">
    <property type="entry name" value="Carbamate kinase-like"/>
    <property type="match status" value="1"/>
</dbReference>
<keyword evidence="9 15" id="KW-0418">Kinase</keyword>
<dbReference type="GO" id="GO:0009090">
    <property type="term" value="P:homoserine biosynthetic process"/>
    <property type="evidence" value="ECO:0007669"/>
    <property type="project" value="TreeGrafter"/>
</dbReference>
<dbReference type="RefSeq" id="WP_211142670.1">
    <property type="nucleotide sequence ID" value="NZ_JAEEGB010000012.1"/>
</dbReference>
<dbReference type="PROSITE" id="PS00324">
    <property type="entry name" value="ASPARTOKINASE"/>
    <property type="match status" value="1"/>
</dbReference>
<evidence type="ECO:0000259" key="18">
    <source>
        <dbReference type="Pfam" id="PF22468"/>
    </source>
</evidence>
<dbReference type="NCBIfam" id="NF005154">
    <property type="entry name" value="PRK06635.1-2"/>
    <property type="match status" value="1"/>
</dbReference>
<comment type="function">
    <text evidence="1">Catalyzes the phosphorylation of the beta-carboxyl group of aspartic acid with ATP to yield 4-phospho-L-aspartate, which is involved in the branched biosynthetic pathway leading to the biosynthesis of amino acids threonine, isoleucine and methionine.</text>
</comment>
<keyword evidence="20" id="KW-1185">Reference proteome</keyword>
<evidence type="ECO:0000256" key="6">
    <source>
        <dbReference type="ARBA" id="ARBA00022605"/>
    </source>
</evidence>
<dbReference type="InterPro" id="IPR045865">
    <property type="entry name" value="ACT-like_dom_sf"/>
</dbReference>
<keyword evidence="8 14" id="KW-0547">Nucleotide-binding</keyword>
<dbReference type="NCBIfam" id="NF005155">
    <property type="entry name" value="PRK06635.1-4"/>
    <property type="match status" value="1"/>
</dbReference>
<keyword evidence="10 14" id="KW-0067">ATP-binding</keyword>
<evidence type="ECO:0000256" key="5">
    <source>
        <dbReference type="ARBA" id="ARBA00010122"/>
    </source>
</evidence>
<dbReference type="PANTHER" id="PTHR21499">
    <property type="entry name" value="ASPARTATE KINASE"/>
    <property type="match status" value="1"/>
</dbReference>
<comment type="pathway">
    <text evidence="2 16">Amino-acid biosynthesis; L-lysine biosynthesis via DAP pathway; (S)-tetrahydrodipicolinate from L-aspartate: step 1/4.</text>
</comment>
<evidence type="ECO:0000256" key="2">
    <source>
        <dbReference type="ARBA" id="ARBA00004766"/>
    </source>
</evidence>
<accession>A0A934HYQ5</accession>
<dbReference type="GO" id="GO:0004072">
    <property type="term" value="F:aspartate kinase activity"/>
    <property type="evidence" value="ECO:0007669"/>
    <property type="project" value="UniProtKB-EC"/>
</dbReference>
<name>A0A934HYQ5_9CLOT</name>
<sequence length="400" mass="43225">MAIVVQKYGGSSVGTIEKIKNVAQTVVRRKQAGDDVIVVVSAMGDTTDDLIGLANEVTSNPDKRELDALLSTGEMMSSALLAMAIKASDYDAISYTAYQIGIKTTGQHGKSLIDDIDGENIKKSLSEGKIVIVAGFQGINEEGHITTLGRGGSDTTAVAIAVKLDGICEIYTDVDGIYSVDPRKYKDAKKLDEIDYEEMLELSSLGAQVMHSRSIELGQKYNIPIYVGLSNSDIKGTVIKGVNNMNMESKPVTGLATSDDDVAITIRDIESDINTVSSLFESVASKRINIDMISQTAPVNNRVNLSFTIPKVDLSECLEIIKPFYLEENQIAIDQDITKFSVVGIGMKTTSGVASKMFKLLSQNDIGVKMITTSEIRITCAIKQKDKVKAINVIASEFNL</sequence>
<evidence type="ECO:0000256" key="7">
    <source>
        <dbReference type="ARBA" id="ARBA00022679"/>
    </source>
</evidence>
<gene>
    <name evidence="19" type="ORF">I6U51_10860</name>
</gene>
<dbReference type="EC" id="2.7.2.4" evidence="15"/>
<dbReference type="CDD" id="cd04261">
    <property type="entry name" value="AAK_AKii-LysC-BS"/>
    <property type="match status" value="1"/>
</dbReference>
<comment type="catalytic activity">
    <reaction evidence="13 15">
        <text>L-aspartate + ATP = 4-phospho-L-aspartate + ADP</text>
        <dbReference type="Rhea" id="RHEA:23776"/>
        <dbReference type="ChEBI" id="CHEBI:29991"/>
        <dbReference type="ChEBI" id="CHEBI:30616"/>
        <dbReference type="ChEBI" id="CHEBI:57535"/>
        <dbReference type="ChEBI" id="CHEBI:456216"/>
        <dbReference type="EC" id="2.7.2.4"/>
    </reaction>
</comment>
<feature type="domain" description="Aspartokinase ACT" evidence="18">
    <location>
        <begin position="341"/>
        <end position="398"/>
    </location>
</feature>
<dbReference type="CDD" id="cd04923">
    <property type="entry name" value="ACT_AK-LysC-DapG-like_2"/>
    <property type="match status" value="1"/>
</dbReference>
<evidence type="ECO:0000256" key="11">
    <source>
        <dbReference type="ARBA" id="ARBA00022915"/>
    </source>
</evidence>
<dbReference type="Pfam" id="PF00696">
    <property type="entry name" value="AA_kinase"/>
    <property type="match status" value="1"/>
</dbReference>
<comment type="caution">
    <text evidence="19">The sequence shown here is derived from an EMBL/GenBank/DDBJ whole genome shotgun (WGS) entry which is preliminary data.</text>
</comment>
<dbReference type="InterPro" id="IPR001048">
    <property type="entry name" value="Asp/Glu/Uridylate_kinase"/>
</dbReference>
<evidence type="ECO:0000256" key="13">
    <source>
        <dbReference type="ARBA" id="ARBA00047872"/>
    </source>
</evidence>
<dbReference type="InterPro" id="IPR001341">
    <property type="entry name" value="Asp_kinase"/>
</dbReference>
<reference evidence="19" key="1">
    <citation type="submission" date="2020-12" db="EMBL/GenBank/DDBJ databases">
        <title>Clostridium thailandense sp. nov., a novel acetogenic bacterium isolated from peat land soil in Thailand.</title>
        <authorList>
            <person name="Chaikitkaew S."/>
            <person name="Birkeland N.K."/>
        </authorList>
    </citation>
    <scope>NUCLEOTIDE SEQUENCE</scope>
    <source>
        <strain evidence="19">DSM 17425</strain>
    </source>
</reference>
<comment type="pathway">
    <text evidence="4 16">Amino-acid biosynthesis; L-threonine biosynthesis; L-threonine from L-aspartate: step 1/5.</text>
</comment>
<evidence type="ECO:0000256" key="14">
    <source>
        <dbReference type="PIRSR" id="PIRSR000726-1"/>
    </source>
</evidence>